<feature type="region of interest" description="Disordered" evidence="1">
    <location>
        <begin position="108"/>
        <end position="128"/>
    </location>
</feature>
<sequence length="128" mass="14297">MKPEQEFSQLGLSRPLLSLSTYYTLFPPSPNPTYFDSTPNCVCYTIGNRNIKGTSHSSVHTYSINRSRFLPQCTRGGGVHFFPRPGDLLFPHGHSRSVHEVVRPQPRGRMIGSADEGDWDGFPDINGC</sequence>
<name>A0AAV4SX64_9ARAC</name>
<evidence type="ECO:0000256" key="1">
    <source>
        <dbReference type="SAM" id="MobiDB-lite"/>
    </source>
</evidence>
<protein>
    <submittedName>
        <fullName evidence="2">Uncharacterized protein</fullName>
    </submittedName>
</protein>
<evidence type="ECO:0000313" key="3">
    <source>
        <dbReference type="Proteomes" id="UP001054837"/>
    </source>
</evidence>
<dbReference type="EMBL" id="BPLQ01008512">
    <property type="protein sequence ID" value="GIY37846.1"/>
    <property type="molecule type" value="Genomic_DNA"/>
</dbReference>
<dbReference type="Proteomes" id="UP001054837">
    <property type="component" value="Unassembled WGS sequence"/>
</dbReference>
<accession>A0AAV4SX64</accession>
<keyword evidence="3" id="KW-1185">Reference proteome</keyword>
<dbReference type="AlphaFoldDB" id="A0AAV4SX64"/>
<comment type="caution">
    <text evidence="2">The sequence shown here is derived from an EMBL/GenBank/DDBJ whole genome shotgun (WGS) entry which is preliminary data.</text>
</comment>
<gene>
    <name evidence="2" type="ORF">CDAR_234891</name>
</gene>
<proteinExistence type="predicted"/>
<evidence type="ECO:0000313" key="2">
    <source>
        <dbReference type="EMBL" id="GIY37846.1"/>
    </source>
</evidence>
<organism evidence="2 3">
    <name type="scientific">Caerostris darwini</name>
    <dbReference type="NCBI Taxonomy" id="1538125"/>
    <lineage>
        <taxon>Eukaryota</taxon>
        <taxon>Metazoa</taxon>
        <taxon>Ecdysozoa</taxon>
        <taxon>Arthropoda</taxon>
        <taxon>Chelicerata</taxon>
        <taxon>Arachnida</taxon>
        <taxon>Araneae</taxon>
        <taxon>Araneomorphae</taxon>
        <taxon>Entelegynae</taxon>
        <taxon>Araneoidea</taxon>
        <taxon>Araneidae</taxon>
        <taxon>Caerostris</taxon>
    </lineage>
</organism>
<reference evidence="2 3" key="1">
    <citation type="submission" date="2021-06" db="EMBL/GenBank/DDBJ databases">
        <title>Caerostris darwini draft genome.</title>
        <authorList>
            <person name="Kono N."/>
            <person name="Arakawa K."/>
        </authorList>
    </citation>
    <scope>NUCLEOTIDE SEQUENCE [LARGE SCALE GENOMIC DNA]</scope>
</reference>